<dbReference type="Pfam" id="PF00294">
    <property type="entry name" value="PfkB"/>
    <property type="match status" value="1"/>
</dbReference>
<keyword evidence="5" id="KW-1185">Reference proteome</keyword>
<comment type="caution">
    <text evidence="4">The sequence shown here is derived from an EMBL/GenBank/DDBJ whole genome shotgun (WGS) entry which is preliminary data.</text>
</comment>
<dbReference type="PANTHER" id="PTHR10584:SF166">
    <property type="entry name" value="RIBOKINASE"/>
    <property type="match status" value="1"/>
</dbReference>
<dbReference type="CDD" id="cd01942">
    <property type="entry name" value="ribokinase_group_A"/>
    <property type="match status" value="1"/>
</dbReference>
<protein>
    <submittedName>
        <fullName evidence="4">Carbohydrate kinase family protein</fullName>
    </submittedName>
</protein>
<dbReference type="GO" id="GO:0016301">
    <property type="term" value="F:kinase activity"/>
    <property type="evidence" value="ECO:0007669"/>
    <property type="project" value="UniProtKB-KW"/>
</dbReference>
<evidence type="ECO:0000313" key="5">
    <source>
        <dbReference type="Proteomes" id="UP000308430"/>
    </source>
</evidence>
<dbReference type="PANTHER" id="PTHR10584">
    <property type="entry name" value="SUGAR KINASE"/>
    <property type="match status" value="1"/>
</dbReference>
<proteinExistence type="predicted"/>
<dbReference type="Proteomes" id="UP000308430">
    <property type="component" value="Unassembled WGS sequence"/>
</dbReference>
<evidence type="ECO:0000256" key="2">
    <source>
        <dbReference type="ARBA" id="ARBA00022777"/>
    </source>
</evidence>
<keyword evidence="1" id="KW-0808">Transferase</keyword>
<accession>A0A4S4AQB3</accession>
<evidence type="ECO:0000313" key="4">
    <source>
        <dbReference type="EMBL" id="THF61925.1"/>
    </source>
</evidence>
<dbReference type="InterPro" id="IPR002173">
    <property type="entry name" value="Carboh/pur_kinase_PfkB_CS"/>
</dbReference>
<dbReference type="RefSeq" id="WP_136350010.1">
    <property type="nucleotide sequence ID" value="NZ_SSOC01000008.1"/>
</dbReference>
<evidence type="ECO:0000256" key="1">
    <source>
        <dbReference type="ARBA" id="ARBA00022679"/>
    </source>
</evidence>
<dbReference type="SUPFAM" id="SSF53613">
    <property type="entry name" value="Ribokinase-like"/>
    <property type="match status" value="1"/>
</dbReference>
<dbReference type="InterPro" id="IPR029056">
    <property type="entry name" value="Ribokinase-like"/>
</dbReference>
<feature type="domain" description="Carbohydrate kinase PfkB" evidence="3">
    <location>
        <begin position="27"/>
        <end position="293"/>
    </location>
</feature>
<name>A0A4S4AQB3_9RHOO</name>
<dbReference type="PROSITE" id="PS00583">
    <property type="entry name" value="PFKB_KINASES_1"/>
    <property type="match status" value="1"/>
</dbReference>
<reference evidence="4 5" key="1">
    <citation type="submission" date="2019-04" db="EMBL/GenBank/DDBJ databases">
        <title>Azoarcus nasutitermitis sp. nov. isolated from termite nest.</title>
        <authorList>
            <person name="Lin S.-Y."/>
            <person name="Hameed A."/>
            <person name="Hsu Y.-H."/>
            <person name="Young C.-C."/>
        </authorList>
    </citation>
    <scope>NUCLEOTIDE SEQUENCE [LARGE SCALE GENOMIC DNA]</scope>
    <source>
        <strain evidence="4 5">CC-YHH838</strain>
    </source>
</reference>
<dbReference type="OrthoDB" id="9779730at2"/>
<keyword evidence="2 4" id="KW-0418">Kinase</keyword>
<dbReference type="EMBL" id="SSOC01000008">
    <property type="protein sequence ID" value="THF61925.1"/>
    <property type="molecule type" value="Genomic_DNA"/>
</dbReference>
<sequence length="315" mass="34229">MSTLICGSIAYDTIMVFSDRFTNHILPEQIHILNVSFLVPDMRREFGGCAGNIAYNLKLLGGDPLIMATVGDDDGPYRYRMERLGLRQEHVRTVPGAYTAQAFITTDLDDNQITAFHPGAMNHSHQNRVSDATGVKLGIVAPDGRDGMLGHAEQFAAAGIPFIFDPGQGMPMFSGEDLLHFLDLASYCTVNDYEARLMCERTGQSLEQLAGRVEALIVTQGGEGSRIHVEGRWIDVPSVQPDAIVDPTGCGDAYRAGLLYGIANGYGWERSGRLASVMGAIKIAHRGGQNHAPSRADIAARYRAAFGEEPWGQTD</sequence>
<dbReference type="InterPro" id="IPR011611">
    <property type="entry name" value="PfkB_dom"/>
</dbReference>
<gene>
    <name evidence="4" type="ORF">E6C76_19925</name>
</gene>
<organism evidence="4 5">
    <name type="scientific">Pseudothauera nasutitermitis</name>
    <dbReference type="NCBI Taxonomy" id="2565930"/>
    <lineage>
        <taxon>Bacteria</taxon>
        <taxon>Pseudomonadati</taxon>
        <taxon>Pseudomonadota</taxon>
        <taxon>Betaproteobacteria</taxon>
        <taxon>Rhodocyclales</taxon>
        <taxon>Zoogloeaceae</taxon>
        <taxon>Pseudothauera</taxon>
    </lineage>
</organism>
<dbReference type="AlphaFoldDB" id="A0A4S4AQB3"/>
<evidence type="ECO:0000259" key="3">
    <source>
        <dbReference type="Pfam" id="PF00294"/>
    </source>
</evidence>
<dbReference type="Gene3D" id="3.40.1190.20">
    <property type="match status" value="1"/>
</dbReference>